<evidence type="ECO:0000313" key="1">
    <source>
        <dbReference type="EMBL" id="EHC84580.1"/>
    </source>
</evidence>
<dbReference type="Proteomes" id="UP000005065">
    <property type="component" value="Unassembled WGS sequence"/>
</dbReference>
<organism evidence="1 2">
    <name type="scientific">Salmonella enterica subsp. enterica serovar Senftenberg str. A4-543</name>
    <dbReference type="NCBI Taxonomy" id="913082"/>
    <lineage>
        <taxon>Bacteria</taxon>
        <taxon>Pseudomonadati</taxon>
        <taxon>Pseudomonadota</taxon>
        <taxon>Gammaproteobacteria</taxon>
        <taxon>Enterobacterales</taxon>
        <taxon>Enterobacteriaceae</taxon>
        <taxon>Salmonella</taxon>
    </lineage>
</organism>
<comment type="caution">
    <text evidence="1">The sequence shown here is derived from an EMBL/GenBank/DDBJ whole genome shotgun (WGS) entry which is preliminary data.</text>
</comment>
<protein>
    <submittedName>
        <fullName evidence="1">Uncharacterized protein</fullName>
    </submittedName>
</protein>
<dbReference type="AlphaFoldDB" id="G5R3M9"/>
<name>G5R3M9_SALSE</name>
<reference evidence="1 2" key="1">
    <citation type="journal article" date="2011" name="BMC Genomics">
        <title>Genome sequencing reveals diversification of virulence factor content and possible host adaptation in distinct subpopulations of Salmonella enterica.</title>
        <authorList>
            <person name="den Bakker H.C."/>
            <person name="Moreno Switt A.I."/>
            <person name="Govoni G."/>
            <person name="Cummings C.A."/>
            <person name="Ranieri M.L."/>
            <person name="Degoricija L."/>
            <person name="Hoelzer K."/>
            <person name="Rodriguez-Rivera L.D."/>
            <person name="Brown S."/>
            <person name="Bolchacova E."/>
            <person name="Furtado M.R."/>
            <person name="Wiedmann M."/>
        </authorList>
    </citation>
    <scope>NUCLEOTIDE SEQUENCE [LARGE SCALE GENOMIC DNA]</scope>
    <source>
        <strain evidence="1 2">A4-543</strain>
    </source>
</reference>
<dbReference type="EMBL" id="AFCU01001342">
    <property type="protein sequence ID" value="EHC84580.1"/>
    <property type="molecule type" value="Genomic_DNA"/>
</dbReference>
<accession>G5R3M9</accession>
<proteinExistence type="predicted"/>
<gene>
    <name evidence="1" type="ORF">LTSESEN_4115</name>
</gene>
<feature type="non-terminal residue" evidence="1">
    <location>
        <position position="57"/>
    </location>
</feature>
<evidence type="ECO:0000313" key="2">
    <source>
        <dbReference type="Proteomes" id="UP000005065"/>
    </source>
</evidence>
<sequence length="57" mass="5591">MTFSWPGSCLITAPSLTPDSINGAASLPCSGGQWSDAAGKRALRLSAGGSHGSSGRG</sequence>